<dbReference type="CDD" id="cd19821">
    <property type="entry name" value="Bbox1_BBX-like"/>
    <property type="match status" value="1"/>
</dbReference>
<accession>A0ABC8QRS4</accession>
<evidence type="ECO:0000256" key="5">
    <source>
        <dbReference type="SAM" id="MobiDB-lite"/>
    </source>
</evidence>
<evidence type="ECO:0000256" key="4">
    <source>
        <dbReference type="PROSITE-ProRule" id="PRU00024"/>
    </source>
</evidence>
<organism evidence="7 8">
    <name type="scientific">Ilex paraguariensis</name>
    <name type="common">yerba mate</name>
    <dbReference type="NCBI Taxonomy" id="185542"/>
    <lineage>
        <taxon>Eukaryota</taxon>
        <taxon>Viridiplantae</taxon>
        <taxon>Streptophyta</taxon>
        <taxon>Embryophyta</taxon>
        <taxon>Tracheophyta</taxon>
        <taxon>Spermatophyta</taxon>
        <taxon>Magnoliopsida</taxon>
        <taxon>eudicotyledons</taxon>
        <taxon>Gunneridae</taxon>
        <taxon>Pentapetalae</taxon>
        <taxon>asterids</taxon>
        <taxon>campanulids</taxon>
        <taxon>Aquifoliales</taxon>
        <taxon>Aquifoliaceae</taxon>
        <taxon>Ilex</taxon>
    </lineage>
</organism>
<dbReference type="InterPro" id="IPR000315">
    <property type="entry name" value="Znf_B-box"/>
</dbReference>
<keyword evidence="2 4" id="KW-0863">Zinc-finger</keyword>
<evidence type="ECO:0000256" key="1">
    <source>
        <dbReference type="ARBA" id="ARBA00022723"/>
    </source>
</evidence>
<evidence type="ECO:0000256" key="2">
    <source>
        <dbReference type="ARBA" id="ARBA00022771"/>
    </source>
</evidence>
<dbReference type="EMBL" id="CAUOFW020000697">
    <property type="protein sequence ID" value="CAK9135263.1"/>
    <property type="molecule type" value="Genomic_DNA"/>
</dbReference>
<keyword evidence="1" id="KW-0479">Metal-binding</keyword>
<evidence type="ECO:0000313" key="7">
    <source>
        <dbReference type="EMBL" id="CAK9135263.1"/>
    </source>
</evidence>
<protein>
    <recommendedName>
        <fullName evidence="6">B box-type domain-containing protein</fullName>
    </recommendedName>
</protein>
<comment type="caution">
    <text evidence="7">The sequence shown here is derived from an EMBL/GenBank/DDBJ whole genome shotgun (WGS) entry which is preliminary data.</text>
</comment>
<dbReference type="PANTHER" id="PTHR31717">
    <property type="entry name" value="ZINC FINGER PROTEIN CONSTANS-LIKE 10"/>
    <property type="match status" value="1"/>
</dbReference>
<reference evidence="7 8" key="1">
    <citation type="submission" date="2024-02" db="EMBL/GenBank/DDBJ databases">
        <authorList>
            <person name="Vignale AGUSTIN F."/>
            <person name="Sosa J E."/>
            <person name="Modenutti C."/>
        </authorList>
    </citation>
    <scope>NUCLEOTIDE SEQUENCE [LARGE SCALE GENOMIC DNA]</scope>
</reference>
<evidence type="ECO:0000256" key="3">
    <source>
        <dbReference type="ARBA" id="ARBA00022833"/>
    </source>
</evidence>
<dbReference type="GO" id="GO:0008270">
    <property type="term" value="F:zinc ion binding"/>
    <property type="evidence" value="ECO:0007669"/>
    <property type="project" value="UniProtKB-KW"/>
</dbReference>
<dbReference type="SMART" id="SM00336">
    <property type="entry name" value="BBOX"/>
    <property type="match status" value="1"/>
</dbReference>
<feature type="domain" description="B box-type" evidence="6">
    <location>
        <begin position="49"/>
        <end position="90"/>
    </location>
</feature>
<keyword evidence="3" id="KW-0862">Zinc</keyword>
<feature type="compositionally biased region" description="Basic and acidic residues" evidence="5">
    <location>
        <begin position="13"/>
        <end position="27"/>
    </location>
</feature>
<dbReference type="PROSITE" id="PS50119">
    <property type="entry name" value="ZF_BBOX"/>
    <property type="match status" value="1"/>
</dbReference>
<evidence type="ECO:0000313" key="8">
    <source>
        <dbReference type="Proteomes" id="UP001642360"/>
    </source>
</evidence>
<feature type="region of interest" description="Disordered" evidence="5">
    <location>
        <begin position="1"/>
        <end position="32"/>
    </location>
</feature>
<dbReference type="PANTHER" id="PTHR31717:SF142">
    <property type="entry name" value="B-BOX DOMAIN PROTEIN 30-RELATED"/>
    <property type="match status" value="1"/>
</dbReference>
<dbReference type="Proteomes" id="UP001642360">
    <property type="component" value="Unassembled WGS sequence"/>
</dbReference>
<evidence type="ECO:0000259" key="6">
    <source>
        <dbReference type="PROSITE" id="PS50119"/>
    </source>
</evidence>
<proteinExistence type="predicted"/>
<sequence length="147" mass="16191">MKERRLVSARGRGWKEETTGRGREEVGSHGGFSLPETLKEVVPGHATGGGSVSCELCSSRASLYCQADDAFLCRKCDKLVHGANFLAQRHIRCLLCTTCHSLTDRYLIGTSVVVVLPPLVCWIEKSQCNSNVKAKYSATLKKPYLFL</sequence>
<keyword evidence="8" id="KW-1185">Reference proteome</keyword>
<gene>
    <name evidence="7" type="ORF">ILEXP_LOCUS2201</name>
</gene>
<dbReference type="InterPro" id="IPR049808">
    <property type="entry name" value="CONSTANS-like_Bbox1"/>
</dbReference>
<dbReference type="AlphaFoldDB" id="A0ABC8QRS4"/>
<name>A0ABC8QRS4_9AQUA</name>
<dbReference type="Pfam" id="PF00643">
    <property type="entry name" value="zf-B_box"/>
    <property type="match status" value="1"/>
</dbReference>